<sequence>MLEEKLQLLQGLLAQDSVDKREIKSLLTSLNSNERNMIIGKLSNTEYRKFIEVTLSVSFKLYDEVMKVCDKEYDRFVQTTNFFDQLVANYQPLSDEEIRQNILLVEKQRKKLVEGQDYAFLLYDALCQHTNLKASQTTILDYLDRLDLNLEFMTLYLDFLTIYTDSFIDRDVEKIKNSIKNSIYCARSSYLLEQSIANLEKNNSDSFLVLPIIQAPSSEGAHNSVIVLKNKENVLELTILDKGMHYSQELCQSVPTIVVKEQANSGFMSYLKSFFGESNNPNIKAAIPYVFELENSEAMRTRLSYLLGFGTSIIGQSIQLSVATREKKFLILEEELKKIASKSYWGKEIYDVQLYTKNCYIKSVSAAMQHILGDKQQSKTHYIQSEPAELKKIPHHSARTITVALAEIIKNRIRKLGYTQETTQIIDDLLGDYLTRKNQNYDTKGKYIETTKLIKKYGQKNDDVFEKKSHAAIDVSFIPNSYSSSYLKQSQVIGQQSSLLVKESLQLSDLEEIETVKSAIRATLAIHQEKTAERRTLSEVANVKGDSNKSKEEPEKQVKKENLER</sequence>
<dbReference type="OrthoDB" id="2187475at2"/>
<dbReference type="RefSeq" id="WP_077151608.1">
    <property type="nucleotide sequence ID" value="NZ_CABMMO010000007.1"/>
</dbReference>
<name>A0A1V2UIH2_ENTMU</name>
<comment type="caution">
    <text evidence="2">The sequence shown here is derived from an EMBL/GenBank/DDBJ whole genome shotgun (WGS) entry which is preliminary data.</text>
</comment>
<organism evidence="2 3">
    <name type="scientific">Enterococcus mundtii</name>
    <dbReference type="NCBI Taxonomy" id="53346"/>
    <lineage>
        <taxon>Bacteria</taxon>
        <taxon>Bacillati</taxon>
        <taxon>Bacillota</taxon>
        <taxon>Bacilli</taxon>
        <taxon>Lactobacillales</taxon>
        <taxon>Enterococcaceae</taxon>
        <taxon>Enterococcus</taxon>
    </lineage>
</organism>
<accession>A0A1V2UIH2</accession>
<feature type="region of interest" description="Disordered" evidence="1">
    <location>
        <begin position="535"/>
        <end position="565"/>
    </location>
</feature>
<evidence type="ECO:0000313" key="3">
    <source>
        <dbReference type="Proteomes" id="UP000189299"/>
    </source>
</evidence>
<proteinExistence type="predicted"/>
<evidence type="ECO:0000313" key="2">
    <source>
        <dbReference type="EMBL" id="ONN43110.1"/>
    </source>
</evidence>
<gene>
    <name evidence="2" type="ORF">BTN92_08560</name>
</gene>
<protein>
    <submittedName>
        <fullName evidence="2">Uncharacterized protein</fullName>
    </submittedName>
</protein>
<reference evidence="2 3" key="1">
    <citation type="submission" date="2016-12" db="EMBL/GenBank/DDBJ databases">
        <authorList>
            <person name="Song W.-J."/>
            <person name="Kurnit D.M."/>
        </authorList>
    </citation>
    <scope>NUCLEOTIDE SEQUENCE [LARGE SCALE GENOMIC DNA]</scope>
    <source>
        <strain evidence="2 3">CGB1038-1_S1</strain>
    </source>
</reference>
<feature type="compositionally biased region" description="Basic and acidic residues" evidence="1">
    <location>
        <begin position="546"/>
        <end position="565"/>
    </location>
</feature>
<dbReference type="AlphaFoldDB" id="A0A1V2UIH2"/>
<dbReference type="EMBL" id="MSTR01000007">
    <property type="protein sequence ID" value="ONN43110.1"/>
    <property type="molecule type" value="Genomic_DNA"/>
</dbReference>
<dbReference type="Proteomes" id="UP000189299">
    <property type="component" value="Unassembled WGS sequence"/>
</dbReference>
<evidence type="ECO:0000256" key="1">
    <source>
        <dbReference type="SAM" id="MobiDB-lite"/>
    </source>
</evidence>